<dbReference type="InParanoid" id="M1DZY1"/>
<reference evidence="2" key="2">
    <citation type="submission" date="2015-06" db="UniProtKB">
        <authorList>
            <consortium name="EnsemblPlants"/>
        </authorList>
    </citation>
    <scope>IDENTIFICATION</scope>
    <source>
        <strain evidence="2">DM1-3 516 R44</strain>
    </source>
</reference>
<dbReference type="OMA" id="IERFIKC"/>
<dbReference type="AlphaFoldDB" id="M1DZY1"/>
<feature type="domain" description="DUF4283" evidence="1">
    <location>
        <begin position="195"/>
        <end position="281"/>
    </location>
</feature>
<dbReference type="Pfam" id="PF14111">
    <property type="entry name" value="DUF4283"/>
    <property type="match status" value="1"/>
</dbReference>
<protein>
    <recommendedName>
        <fullName evidence="1">DUF4283 domain-containing protein</fullName>
    </recommendedName>
</protein>
<keyword evidence="3" id="KW-1185">Reference proteome</keyword>
<dbReference type="PANTHER" id="PTHR34427:SF16">
    <property type="entry name" value="DUF4283 DOMAIN-CONTAINING PROTEIN"/>
    <property type="match status" value="1"/>
</dbReference>
<dbReference type="Gene3D" id="3.60.10.10">
    <property type="entry name" value="Endonuclease/exonuclease/phosphatase"/>
    <property type="match status" value="1"/>
</dbReference>
<organism evidence="2 3">
    <name type="scientific">Solanum tuberosum</name>
    <name type="common">Potato</name>
    <dbReference type="NCBI Taxonomy" id="4113"/>
    <lineage>
        <taxon>Eukaryota</taxon>
        <taxon>Viridiplantae</taxon>
        <taxon>Streptophyta</taxon>
        <taxon>Embryophyta</taxon>
        <taxon>Tracheophyta</taxon>
        <taxon>Spermatophyta</taxon>
        <taxon>Magnoliopsida</taxon>
        <taxon>eudicotyledons</taxon>
        <taxon>Gunneridae</taxon>
        <taxon>Pentapetalae</taxon>
        <taxon>asterids</taxon>
        <taxon>lamiids</taxon>
        <taxon>Solanales</taxon>
        <taxon>Solanaceae</taxon>
        <taxon>Solanoideae</taxon>
        <taxon>Solaneae</taxon>
        <taxon>Solanum</taxon>
    </lineage>
</organism>
<dbReference type="eggNOG" id="KOG1075">
    <property type="taxonomic scope" value="Eukaryota"/>
</dbReference>
<dbReference type="InterPro" id="IPR036691">
    <property type="entry name" value="Endo/exonu/phosph_ase_sf"/>
</dbReference>
<dbReference type="EnsemblPlants" id="PGSC0003DMT400097112">
    <property type="protein sequence ID" value="PGSC0003DMT400097112"/>
    <property type="gene ID" value="PGSC0003DMG400046683"/>
</dbReference>
<sequence length="815" mass="94386">MLPRPETQLATKSPKQYVIIAGFKSFDITRWNSSKSEWYEWVERSRKKMTRSVMSKKAMEWICFCLREASKEHKKETRRWKLADREAELFCTKKQNEYGKFMSVITLNSGGRSGLIIPELALNAGWVDIALKIERFIKCHQREKEHSFSRVTEEEYSYAEAVQQSKWGSSNLRRAEMNTKKGSILITKPVNIKEEDLLKRCLIGYCTAGKKEKPTLADIRSWSSTNWKKVFGVNIYELNSEMFLFEFPNRYMAELIIQGQWRWKSSIFHLDWWSPTTGCTPSPSTVRETWIRVVGIPLHLWSRKVFQEIGDLCGGWIETEEETELKNHLKWARMGKDSESKPRFEIRPESGGIVAGEDEVFCPGNRFIQRSDGVNICDIVPKSHPFRDFSTSKHVGCTSTARKTMGNGARERHVSFLNERAELGPSGKPKKNNNSKWPNGPDFAAHVIFNDLQGTKIGYTETHKLAGDITALHVFNSGQGKQNMNTKVVTELLEEEIRGDLMITGEEEPNSTDRGEDREITKSGETGLAIQSSNTEIVNWEVEEPVPIMVQQQQRAQDVDKANSTWVQQNLIKLGKIFGIDFQGHEEEATELLLQIDSCRQVRRMEQDTEVKKLKIKGAQELKSLVAFDNFSCHISGVYAPNCYKERRLVWEELSSVRGLIEGPWAMCGDFNVSRYISEKKNCNRRTKGMREFSDFIEDMELVDMQLEDAAYTWFKGDQQEAASRIDRIMISKEWDDTFNNLKQIPLQRLGSDHIPIALITGCWERNKSYFKFENWWLQSEGFVDRVREWWSSFSYTGRVTQEDLIMFWHANLKH</sequence>
<evidence type="ECO:0000259" key="1">
    <source>
        <dbReference type="Pfam" id="PF14111"/>
    </source>
</evidence>
<accession>M1DZY1</accession>
<dbReference type="Gramene" id="PGSC0003DMT400097112">
    <property type="protein sequence ID" value="PGSC0003DMT400097112"/>
    <property type="gene ID" value="PGSC0003DMG400046683"/>
</dbReference>
<dbReference type="PANTHER" id="PTHR34427">
    <property type="entry name" value="DUF4283 DOMAIN PROTEIN"/>
    <property type="match status" value="1"/>
</dbReference>
<evidence type="ECO:0000313" key="3">
    <source>
        <dbReference type="Proteomes" id="UP000011115"/>
    </source>
</evidence>
<dbReference type="InterPro" id="IPR025558">
    <property type="entry name" value="DUF4283"/>
</dbReference>
<dbReference type="HOGENOM" id="CLU_346623_0_0_1"/>
<dbReference type="PaxDb" id="4113-PGSC0003DMT400097112"/>
<proteinExistence type="predicted"/>
<dbReference type="STRING" id="4113.M1DZY1"/>
<evidence type="ECO:0000313" key="2">
    <source>
        <dbReference type="EnsemblPlants" id="PGSC0003DMT400097112"/>
    </source>
</evidence>
<dbReference type="SUPFAM" id="SSF56219">
    <property type="entry name" value="DNase I-like"/>
    <property type="match status" value="1"/>
</dbReference>
<dbReference type="Proteomes" id="UP000011115">
    <property type="component" value="Unassembled WGS sequence"/>
</dbReference>
<reference evidence="3" key="1">
    <citation type="journal article" date="2011" name="Nature">
        <title>Genome sequence and analysis of the tuber crop potato.</title>
        <authorList>
            <consortium name="The Potato Genome Sequencing Consortium"/>
        </authorList>
    </citation>
    <scope>NUCLEOTIDE SEQUENCE [LARGE SCALE GENOMIC DNA]</scope>
    <source>
        <strain evidence="3">cv. DM1-3 516 R44</strain>
    </source>
</reference>
<name>M1DZY1_SOLTU</name>